<feature type="disulfide bond" evidence="4">
    <location>
        <begin position="215"/>
        <end position="258"/>
    </location>
</feature>
<dbReference type="SUPFAM" id="SSF57535">
    <property type="entry name" value="Complement control module/SCR domain"/>
    <property type="match status" value="5"/>
</dbReference>
<dbReference type="InterPro" id="IPR000436">
    <property type="entry name" value="Sushi_SCR_CCP_dom"/>
</dbReference>
<feature type="domain" description="Sushi" evidence="6">
    <location>
        <begin position="213"/>
        <end position="271"/>
    </location>
</feature>
<evidence type="ECO:0000256" key="3">
    <source>
        <dbReference type="ARBA" id="ARBA00023157"/>
    </source>
</evidence>
<evidence type="ECO:0000313" key="8">
    <source>
        <dbReference type="Proteomes" id="UP000007646"/>
    </source>
</evidence>
<evidence type="ECO:0000256" key="2">
    <source>
        <dbReference type="ARBA" id="ARBA00022729"/>
    </source>
</evidence>
<proteinExistence type="predicted"/>
<dbReference type="Pfam" id="PF00084">
    <property type="entry name" value="Sushi"/>
    <property type="match status" value="4"/>
</dbReference>
<feature type="signal peptide" evidence="5">
    <location>
        <begin position="1"/>
        <end position="23"/>
    </location>
</feature>
<evidence type="ECO:0000256" key="5">
    <source>
        <dbReference type="SAM" id="SignalP"/>
    </source>
</evidence>
<dbReference type="InterPro" id="IPR051503">
    <property type="entry name" value="ComplSys_Reg/VirEntry_Med"/>
</dbReference>
<dbReference type="AlphaFoldDB" id="G3SME6"/>
<protein>
    <recommendedName>
        <fullName evidence="6">Sushi domain-containing protein</fullName>
    </recommendedName>
</protein>
<dbReference type="GO" id="GO:0006956">
    <property type="term" value="P:complement activation"/>
    <property type="evidence" value="ECO:0007669"/>
    <property type="project" value="TreeGrafter"/>
</dbReference>
<dbReference type="PANTHER" id="PTHR45785:SF7">
    <property type="entry name" value="COMPLEMENT FACTOR H"/>
    <property type="match status" value="1"/>
</dbReference>
<dbReference type="GO" id="GO:0001851">
    <property type="term" value="F:complement component C3b binding"/>
    <property type="evidence" value="ECO:0007669"/>
    <property type="project" value="TreeGrafter"/>
</dbReference>
<dbReference type="SMART" id="SM00032">
    <property type="entry name" value="CCP"/>
    <property type="match status" value="5"/>
</dbReference>
<dbReference type="PANTHER" id="PTHR45785">
    <property type="entry name" value="COMPLEMENT FACTOR H-RELATED"/>
    <property type="match status" value="1"/>
</dbReference>
<keyword evidence="8" id="KW-1185">Reference proteome</keyword>
<dbReference type="Proteomes" id="UP000007646">
    <property type="component" value="Unassembled WGS sequence"/>
</dbReference>
<evidence type="ECO:0000256" key="1">
    <source>
        <dbReference type="ARBA" id="ARBA00022659"/>
    </source>
</evidence>
<dbReference type="InParanoid" id="G3SME6"/>
<dbReference type="InterPro" id="IPR035976">
    <property type="entry name" value="Sushi/SCR/CCP_sf"/>
</dbReference>
<reference evidence="7" key="3">
    <citation type="submission" date="2025-09" db="UniProtKB">
        <authorList>
            <consortium name="Ensembl"/>
        </authorList>
    </citation>
    <scope>IDENTIFICATION</scope>
    <source>
        <strain evidence="7">Isolate ISIS603380</strain>
    </source>
</reference>
<dbReference type="GeneTree" id="ENSGT00940000163634"/>
<accession>G3SME6</accession>
<organism evidence="7 8">
    <name type="scientific">Loxodonta africana</name>
    <name type="common">African elephant</name>
    <dbReference type="NCBI Taxonomy" id="9785"/>
    <lineage>
        <taxon>Eukaryota</taxon>
        <taxon>Metazoa</taxon>
        <taxon>Chordata</taxon>
        <taxon>Craniata</taxon>
        <taxon>Vertebrata</taxon>
        <taxon>Euteleostomi</taxon>
        <taxon>Mammalia</taxon>
        <taxon>Eutheria</taxon>
        <taxon>Afrotheria</taxon>
        <taxon>Proboscidea</taxon>
        <taxon>Elephantidae</taxon>
        <taxon>Loxodonta</taxon>
    </lineage>
</organism>
<dbReference type="CDD" id="cd00033">
    <property type="entry name" value="CCP"/>
    <property type="match status" value="3"/>
</dbReference>
<comment type="caution">
    <text evidence="4">Lacks conserved residue(s) required for the propagation of feature annotation.</text>
</comment>
<evidence type="ECO:0000313" key="7">
    <source>
        <dbReference type="Ensembl" id="ENSLAFP00000000682.3"/>
    </source>
</evidence>
<dbReference type="Ensembl" id="ENSLAFT00000000817.3">
    <property type="protein sequence ID" value="ENSLAFP00000000682.3"/>
    <property type="gene ID" value="ENSLAFG00000000817.3"/>
</dbReference>
<name>G3SME6_LOXAF</name>
<dbReference type="HOGENOM" id="CLU_020107_3_0_1"/>
<sequence>MGSSNMLFLINVLLTLWVSCAEGQERTCNFPEIKHGKTYGENQPKRTFPVAMGKYLYYTCDHSYLSASQSLWTRITCTEEGWSPIPKCRRQCFFPSVENGHSSSSGQIHLEGDTVQILCDTGYKLANDQSSITCMEDDWSSPPKCSTADSGGKCGPPPPIENGDIISFPLPTYTQGSTVEYQCWVFYELKGDKHITCRNGQWSEPPKCLDSEGKCGFPPPIENGDIISFPLPTYAQGSTVEYQCQAFYELRGDKYIRCRNGQWSEPPKCLEACVISEEMMEKHNIKLKWKYDKKIYLKTNDTVEFTCKRGYTEKTPRATFRTTCQEGKLKYPSCENNHNTDIK</sequence>
<dbReference type="PROSITE" id="PS50923">
    <property type="entry name" value="SUSHI"/>
    <property type="match status" value="3"/>
</dbReference>
<feature type="domain" description="Sushi" evidence="6">
    <location>
        <begin position="152"/>
        <end position="210"/>
    </location>
</feature>
<keyword evidence="2 5" id="KW-0732">Signal</keyword>
<dbReference type="eggNOG" id="ENOG502RTVV">
    <property type="taxonomic scope" value="Eukaryota"/>
</dbReference>
<dbReference type="FunCoup" id="G3SME6">
    <property type="interactions" value="7"/>
</dbReference>
<evidence type="ECO:0000259" key="6">
    <source>
        <dbReference type="PROSITE" id="PS50923"/>
    </source>
</evidence>
<feature type="disulfide bond" evidence="4">
    <location>
        <begin position="154"/>
        <end position="197"/>
    </location>
</feature>
<dbReference type="OMA" id="SCDHSFA"/>
<dbReference type="GO" id="GO:0005615">
    <property type="term" value="C:extracellular space"/>
    <property type="evidence" value="ECO:0007669"/>
    <property type="project" value="TreeGrafter"/>
</dbReference>
<keyword evidence="1 4" id="KW-0768">Sushi</keyword>
<dbReference type="Gene3D" id="2.10.70.10">
    <property type="entry name" value="Complement Module, domain 1"/>
    <property type="match status" value="5"/>
</dbReference>
<reference evidence="7" key="2">
    <citation type="submission" date="2025-08" db="UniProtKB">
        <authorList>
            <consortium name="Ensembl"/>
        </authorList>
    </citation>
    <scope>IDENTIFICATION</scope>
    <source>
        <strain evidence="7">Isolate ISIS603380</strain>
    </source>
</reference>
<keyword evidence="3 4" id="KW-1015">Disulfide bond</keyword>
<feature type="chain" id="PRO_5046803324" description="Sushi domain-containing protein" evidence="5">
    <location>
        <begin position="24"/>
        <end position="343"/>
    </location>
</feature>
<feature type="domain" description="Sushi" evidence="6">
    <location>
        <begin position="90"/>
        <end position="147"/>
    </location>
</feature>
<reference evidence="7 8" key="1">
    <citation type="submission" date="2009-06" db="EMBL/GenBank/DDBJ databases">
        <title>The Genome Sequence of Loxodonta africana (African elephant).</title>
        <authorList>
            <person name="Di Palma F."/>
            <person name="Heiman D."/>
            <person name="Young S."/>
            <person name="Johnson J."/>
            <person name="Lander E.S."/>
            <person name="Lindblad-Toh K."/>
        </authorList>
    </citation>
    <scope>NUCLEOTIDE SEQUENCE [LARGE SCALE GENOMIC DNA]</scope>
    <source>
        <strain evidence="7 8">Isolate ISIS603380</strain>
    </source>
</reference>
<evidence type="ECO:0000256" key="4">
    <source>
        <dbReference type="PROSITE-ProRule" id="PRU00302"/>
    </source>
</evidence>